<protein>
    <submittedName>
        <fullName evidence="2">Uncharacterized protein</fullName>
    </submittedName>
</protein>
<evidence type="ECO:0000256" key="1">
    <source>
        <dbReference type="SAM" id="SignalP"/>
    </source>
</evidence>
<accession>A0ABV9F1K6</accession>
<reference evidence="3" key="1">
    <citation type="journal article" date="2019" name="Int. J. Syst. Evol. Microbiol.">
        <title>The Global Catalogue of Microorganisms (GCM) 10K type strain sequencing project: providing services to taxonomists for standard genome sequencing and annotation.</title>
        <authorList>
            <consortium name="The Broad Institute Genomics Platform"/>
            <consortium name="The Broad Institute Genome Sequencing Center for Infectious Disease"/>
            <person name="Wu L."/>
            <person name="Ma J."/>
        </authorList>
    </citation>
    <scope>NUCLEOTIDE SEQUENCE [LARGE SCALE GENOMIC DNA]</scope>
    <source>
        <strain evidence="3">NBRC 103632</strain>
    </source>
</reference>
<evidence type="ECO:0000313" key="3">
    <source>
        <dbReference type="Proteomes" id="UP001595957"/>
    </source>
</evidence>
<feature type="chain" id="PRO_5046634840" evidence="1">
    <location>
        <begin position="20"/>
        <end position="102"/>
    </location>
</feature>
<dbReference type="RefSeq" id="WP_380806352.1">
    <property type="nucleotide sequence ID" value="NZ_JBHSFZ010000058.1"/>
</dbReference>
<organism evidence="2 3">
    <name type="scientific">Sphingobium tyrosinilyticum</name>
    <dbReference type="NCBI Taxonomy" id="2715436"/>
    <lineage>
        <taxon>Bacteria</taxon>
        <taxon>Pseudomonadati</taxon>
        <taxon>Pseudomonadota</taxon>
        <taxon>Alphaproteobacteria</taxon>
        <taxon>Sphingomonadales</taxon>
        <taxon>Sphingomonadaceae</taxon>
        <taxon>Sphingobium</taxon>
    </lineage>
</organism>
<sequence length="102" mass="10615">MRHIFFFAMACALAVPALAQPAAAPASGASASYTTADTELGVILDDPAAKAALEKAVPGMTTNDQIDMARGMTLKAMQQYVPDQLSDAKLAEIDAAFGNLKK</sequence>
<dbReference type="Proteomes" id="UP001595957">
    <property type="component" value="Unassembled WGS sequence"/>
</dbReference>
<dbReference type="EMBL" id="JBHSFZ010000058">
    <property type="protein sequence ID" value="MFC4595761.1"/>
    <property type="molecule type" value="Genomic_DNA"/>
</dbReference>
<comment type="caution">
    <text evidence="2">The sequence shown here is derived from an EMBL/GenBank/DDBJ whole genome shotgun (WGS) entry which is preliminary data.</text>
</comment>
<name>A0ABV9F1K6_9SPHN</name>
<keyword evidence="1" id="KW-0732">Signal</keyword>
<feature type="signal peptide" evidence="1">
    <location>
        <begin position="1"/>
        <end position="19"/>
    </location>
</feature>
<proteinExistence type="predicted"/>
<gene>
    <name evidence="2" type="ORF">ACFO3E_16495</name>
</gene>
<keyword evidence="3" id="KW-1185">Reference proteome</keyword>
<evidence type="ECO:0000313" key="2">
    <source>
        <dbReference type="EMBL" id="MFC4595761.1"/>
    </source>
</evidence>